<proteinExistence type="predicted"/>
<dbReference type="InterPro" id="IPR008922">
    <property type="entry name" value="Di-copper_centre_dom_sf"/>
</dbReference>
<dbReference type="InterPro" id="IPR050316">
    <property type="entry name" value="Tyrosinase/Hemocyanin"/>
</dbReference>
<evidence type="ECO:0000313" key="5">
    <source>
        <dbReference type="Proteomes" id="UP000030108"/>
    </source>
</evidence>
<dbReference type="EMBL" id="JATN01000318">
    <property type="protein sequence ID" value="EUC62652.1"/>
    <property type="molecule type" value="Genomic_DNA"/>
</dbReference>
<name>X8JFZ0_9AGAM</name>
<dbReference type="PRINTS" id="PR00092">
    <property type="entry name" value="TYROSINASE"/>
</dbReference>
<dbReference type="OrthoDB" id="6132182at2759"/>
<dbReference type="GO" id="GO:0016491">
    <property type="term" value="F:oxidoreductase activity"/>
    <property type="evidence" value="ECO:0007669"/>
    <property type="project" value="InterPro"/>
</dbReference>
<dbReference type="InterPro" id="IPR002227">
    <property type="entry name" value="Tyrosinase_Cu-bd"/>
</dbReference>
<feature type="non-terminal residue" evidence="4">
    <location>
        <position position="304"/>
    </location>
</feature>
<gene>
    <name evidence="4" type="ORF">RSOL_425180</name>
</gene>
<dbReference type="AlphaFoldDB" id="X8JFZ0"/>
<dbReference type="GO" id="GO:0046872">
    <property type="term" value="F:metal ion binding"/>
    <property type="evidence" value="ECO:0007669"/>
    <property type="project" value="UniProtKB-KW"/>
</dbReference>
<evidence type="ECO:0000313" key="4">
    <source>
        <dbReference type="EMBL" id="EUC62652.1"/>
    </source>
</evidence>
<dbReference type="Proteomes" id="UP000030108">
    <property type="component" value="Unassembled WGS sequence"/>
</dbReference>
<dbReference type="Gene3D" id="1.10.1280.10">
    <property type="entry name" value="Di-copper center containing domain from catechol oxidase"/>
    <property type="match status" value="1"/>
</dbReference>
<protein>
    <submittedName>
        <fullName evidence="4">Tyrosinase tyrosinase: common central domain protein</fullName>
    </submittedName>
</protein>
<comment type="caution">
    <text evidence="4">The sequence shown here is derived from an EMBL/GenBank/DDBJ whole genome shotgun (WGS) entry which is preliminary data.</text>
</comment>
<feature type="domain" description="Tyrosinase copper-binding" evidence="3">
    <location>
        <begin position="33"/>
        <end position="221"/>
    </location>
</feature>
<organism evidence="4 5">
    <name type="scientific">Rhizoctonia solani AG-3 Rhs1AP</name>
    <dbReference type="NCBI Taxonomy" id="1086054"/>
    <lineage>
        <taxon>Eukaryota</taxon>
        <taxon>Fungi</taxon>
        <taxon>Dikarya</taxon>
        <taxon>Basidiomycota</taxon>
        <taxon>Agaricomycotina</taxon>
        <taxon>Agaricomycetes</taxon>
        <taxon>Cantharellales</taxon>
        <taxon>Ceratobasidiaceae</taxon>
        <taxon>Rhizoctonia</taxon>
    </lineage>
</organism>
<keyword evidence="1" id="KW-0479">Metal-binding</keyword>
<sequence length="304" mass="34302">MFDDQARINSYPGATLYDDFATVYMTMENTFLYVAQILPWNRWFVHLYETALKDCGYDGNAIYWDWTRDAGLHAVDSPIFDPVTGFGGSGTNISMPSPVATGPFVNFTVVVYGDYSGSKDYGRPHYLERQFLSEINVNNTIIFVPATEDGSMLSERYNESEMKGVMDGENYDSFLQRLVGGGGSAIHEAIGGDMYLLAAPNDPLYFLHYANVDRWWWKWQHLNNSANALQYMGTRVQRSGVRDATAQDLMLFMGLLGEEDLPVSDVLLTNSLKEAFEESFHGNTAKLCIRTLNKEPRFGLWDAS</sequence>
<dbReference type="PANTHER" id="PTHR11474:SF126">
    <property type="entry name" value="TYROSINASE-LIKE PROTEIN TYR-1-RELATED"/>
    <property type="match status" value="1"/>
</dbReference>
<dbReference type="Pfam" id="PF00264">
    <property type="entry name" value="Tyrosinase"/>
    <property type="match status" value="1"/>
</dbReference>
<reference evidence="5" key="1">
    <citation type="journal article" date="2014" name="Genome Announc.">
        <title>Draft genome sequence of the plant-pathogenic soil fungus Rhizoctonia solani anastomosis group 3 strain Rhs1AP.</title>
        <authorList>
            <person name="Cubeta M.A."/>
            <person name="Thomas E."/>
            <person name="Dean R.A."/>
            <person name="Jabaji S."/>
            <person name="Neate S.M."/>
            <person name="Tavantzis S."/>
            <person name="Toda T."/>
            <person name="Vilgalys R."/>
            <person name="Bharathan N."/>
            <person name="Fedorova-Abrams N."/>
            <person name="Pakala S.B."/>
            <person name="Pakala S.M."/>
            <person name="Zafar N."/>
            <person name="Joardar V."/>
            <person name="Losada L."/>
            <person name="Nierman W.C."/>
        </authorList>
    </citation>
    <scope>NUCLEOTIDE SEQUENCE [LARGE SCALE GENOMIC DNA]</scope>
    <source>
        <strain evidence="5">AG-3</strain>
    </source>
</reference>
<dbReference type="SUPFAM" id="SSF48056">
    <property type="entry name" value="Di-copper centre-containing domain"/>
    <property type="match status" value="1"/>
</dbReference>
<keyword evidence="2" id="KW-0186">Copper</keyword>
<dbReference type="PANTHER" id="PTHR11474">
    <property type="entry name" value="TYROSINASE FAMILY MEMBER"/>
    <property type="match status" value="1"/>
</dbReference>
<evidence type="ECO:0000256" key="2">
    <source>
        <dbReference type="ARBA" id="ARBA00023008"/>
    </source>
</evidence>
<accession>X8JFZ0</accession>
<evidence type="ECO:0000259" key="3">
    <source>
        <dbReference type="Pfam" id="PF00264"/>
    </source>
</evidence>
<evidence type="ECO:0000256" key="1">
    <source>
        <dbReference type="ARBA" id="ARBA00022723"/>
    </source>
</evidence>